<accession>A0A382R1D9</accession>
<name>A0A382R1D9_9ZZZZ</name>
<reference evidence="1" key="1">
    <citation type="submission" date="2018-05" db="EMBL/GenBank/DDBJ databases">
        <authorList>
            <person name="Lanie J.A."/>
            <person name="Ng W.-L."/>
            <person name="Kazmierczak K.M."/>
            <person name="Andrzejewski T.M."/>
            <person name="Davidsen T.M."/>
            <person name="Wayne K.J."/>
            <person name="Tettelin H."/>
            <person name="Glass J.I."/>
            <person name="Rusch D."/>
            <person name="Podicherti R."/>
            <person name="Tsui H.-C.T."/>
            <person name="Winkler M.E."/>
        </authorList>
    </citation>
    <scope>NUCLEOTIDE SEQUENCE</scope>
</reference>
<dbReference type="EMBL" id="UINC01118103">
    <property type="protein sequence ID" value="SVC91000.1"/>
    <property type="molecule type" value="Genomic_DNA"/>
</dbReference>
<evidence type="ECO:0000313" key="1">
    <source>
        <dbReference type="EMBL" id="SVC91000.1"/>
    </source>
</evidence>
<gene>
    <name evidence="1" type="ORF">METZ01_LOCUS343854</name>
</gene>
<sequence>VNVEMGQVVVQSKSKTFVLETIAETEPENKL</sequence>
<dbReference type="AlphaFoldDB" id="A0A382R1D9"/>
<feature type="non-terminal residue" evidence="1">
    <location>
        <position position="1"/>
    </location>
</feature>
<protein>
    <submittedName>
        <fullName evidence="1">Uncharacterized protein</fullName>
    </submittedName>
</protein>
<organism evidence="1">
    <name type="scientific">marine metagenome</name>
    <dbReference type="NCBI Taxonomy" id="408172"/>
    <lineage>
        <taxon>unclassified sequences</taxon>
        <taxon>metagenomes</taxon>
        <taxon>ecological metagenomes</taxon>
    </lineage>
</organism>
<proteinExistence type="predicted"/>